<protein>
    <submittedName>
        <fullName evidence="1">: zf-HC2</fullName>
    </submittedName>
</protein>
<name>A0A6P2CV96_9BACT</name>
<dbReference type="Proteomes" id="UP000464178">
    <property type="component" value="Chromosome"/>
</dbReference>
<dbReference type="KEGG" id="gms:SOIL9_48130"/>
<keyword evidence="2" id="KW-1185">Reference proteome</keyword>
<accession>A0A6P2CV96</accession>
<dbReference type="EMBL" id="LR593886">
    <property type="protein sequence ID" value="VTR92901.1"/>
    <property type="molecule type" value="Genomic_DNA"/>
</dbReference>
<proteinExistence type="predicted"/>
<evidence type="ECO:0000313" key="2">
    <source>
        <dbReference type="Proteomes" id="UP000464178"/>
    </source>
</evidence>
<reference evidence="1 2" key="1">
    <citation type="submission" date="2019-05" db="EMBL/GenBank/DDBJ databases">
        <authorList>
            <consortium name="Science for Life Laboratories"/>
        </authorList>
    </citation>
    <scope>NUCLEOTIDE SEQUENCE [LARGE SCALE GENOMIC DNA]</scope>
    <source>
        <strain evidence="1">Soil9</strain>
    </source>
</reference>
<evidence type="ECO:0000313" key="1">
    <source>
        <dbReference type="EMBL" id="VTR92901.1"/>
    </source>
</evidence>
<sequence>MICRQAVEVISRSLDAPLSVSTRAGLYVHTLFCSPCRRFRRQLVQVHAACAVIVVDSDLTEGRLSGAARTRVATALERLAQEPGPGEH</sequence>
<organism evidence="1 2">
    <name type="scientific">Gemmata massiliana</name>
    <dbReference type="NCBI Taxonomy" id="1210884"/>
    <lineage>
        <taxon>Bacteria</taxon>
        <taxon>Pseudomonadati</taxon>
        <taxon>Planctomycetota</taxon>
        <taxon>Planctomycetia</taxon>
        <taxon>Gemmatales</taxon>
        <taxon>Gemmataceae</taxon>
        <taxon>Gemmata</taxon>
    </lineage>
</organism>
<dbReference type="AlphaFoldDB" id="A0A6P2CV96"/>
<gene>
    <name evidence="1" type="ORF">SOIL9_48130</name>
</gene>
<dbReference type="RefSeq" id="WP_162667701.1">
    <property type="nucleotide sequence ID" value="NZ_LR593886.1"/>
</dbReference>